<dbReference type="PANTHER" id="PTHR11242:SF16">
    <property type="entry name" value="ISOMERASE, PUTATIVE-RELATED"/>
    <property type="match status" value="1"/>
</dbReference>
<dbReference type="OrthoDB" id="72596at2759"/>
<gene>
    <name evidence="4" type="ORF">H5410_054310</name>
</gene>
<dbReference type="Pfam" id="PF00515">
    <property type="entry name" value="TPR_1"/>
    <property type="match status" value="1"/>
</dbReference>
<protein>
    <submittedName>
        <fullName evidence="4">Uncharacterized protein</fullName>
    </submittedName>
</protein>
<keyword evidence="5" id="KW-1185">Reference proteome</keyword>
<evidence type="ECO:0000256" key="2">
    <source>
        <dbReference type="ARBA" id="ARBA00022803"/>
    </source>
</evidence>
<name>A0A9J5X683_SOLCO</name>
<feature type="repeat" description="TPR" evidence="3">
    <location>
        <begin position="64"/>
        <end position="97"/>
    </location>
</feature>
<dbReference type="AlphaFoldDB" id="A0A9J5X683"/>
<dbReference type="PANTHER" id="PTHR11242">
    <property type="entry name" value="ARYL HYDROCARBON RECEPTOR INTERACTING PROTEIN RELATED"/>
    <property type="match status" value="1"/>
</dbReference>
<keyword evidence="1" id="KW-0677">Repeat</keyword>
<organism evidence="4 5">
    <name type="scientific">Solanum commersonii</name>
    <name type="common">Commerson's wild potato</name>
    <name type="synonym">Commerson's nightshade</name>
    <dbReference type="NCBI Taxonomy" id="4109"/>
    <lineage>
        <taxon>Eukaryota</taxon>
        <taxon>Viridiplantae</taxon>
        <taxon>Streptophyta</taxon>
        <taxon>Embryophyta</taxon>
        <taxon>Tracheophyta</taxon>
        <taxon>Spermatophyta</taxon>
        <taxon>Magnoliopsida</taxon>
        <taxon>eudicotyledons</taxon>
        <taxon>Gunneridae</taxon>
        <taxon>Pentapetalae</taxon>
        <taxon>asterids</taxon>
        <taxon>lamiids</taxon>
        <taxon>Solanales</taxon>
        <taxon>Solanaceae</taxon>
        <taxon>Solanoideae</taxon>
        <taxon>Solaneae</taxon>
        <taxon>Solanum</taxon>
    </lineage>
</organism>
<evidence type="ECO:0000256" key="3">
    <source>
        <dbReference type="PROSITE-ProRule" id="PRU00339"/>
    </source>
</evidence>
<evidence type="ECO:0000256" key="1">
    <source>
        <dbReference type="ARBA" id="ARBA00022737"/>
    </source>
</evidence>
<dbReference type="EMBL" id="JACXVP010000010">
    <property type="protein sequence ID" value="KAG5583683.1"/>
    <property type="molecule type" value="Genomic_DNA"/>
</dbReference>
<dbReference type="PROSITE" id="PS50293">
    <property type="entry name" value="TPR_REGION"/>
    <property type="match status" value="1"/>
</dbReference>
<sequence length="149" mass="17396">MYCEFQASKFIQFDHSFNNDEKCRANTLRLSCYLNNAACKLKMGEHQEASKLCSKVIEYDPCNVKALFRRAQAYLRINELEKAEIDIKKALEVDPNNRDVKVIYKELKNKQKQYAQQEVEIFSTMLSRSAKIEDNSLAKSFINQDVKLQ</sequence>
<dbReference type="SUPFAM" id="SSF48452">
    <property type="entry name" value="TPR-like"/>
    <property type="match status" value="1"/>
</dbReference>
<proteinExistence type="predicted"/>
<accession>A0A9J5X683</accession>
<dbReference type="Gene3D" id="1.25.40.10">
    <property type="entry name" value="Tetratricopeptide repeat domain"/>
    <property type="match status" value="1"/>
</dbReference>
<evidence type="ECO:0000313" key="4">
    <source>
        <dbReference type="EMBL" id="KAG5583683.1"/>
    </source>
</evidence>
<reference evidence="4 5" key="1">
    <citation type="submission" date="2020-09" db="EMBL/GenBank/DDBJ databases">
        <title>De no assembly of potato wild relative species, Solanum commersonii.</title>
        <authorList>
            <person name="Cho K."/>
        </authorList>
    </citation>
    <scope>NUCLEOTIDE SEQUENCE [LARGE SCALE GENOMIC DNA]</scope>
    <source>
        <strain evidence="4">LZ3.2</strain>
        <tissue evidence="4">Leaf</tissue>
    </source>
</reference>
<dbReference type="PROSITE" id="PS50005">
    <property type="entry name" value="TPR"/>
    <property type="match status" value="1"/>
</dbReference>
<dbReference type="Proteomes" id="UP000824120">
    <property type="component" value="Chromosome 10"/>
</dbReference>
<dbReference type="InterPro" id="IPR039663">
    <property type="entry name" value="AIP/AIPL1/TTC9"/>
</dbReference>
<keyword evidence="2 3" id="KW-0802">TPR repeat</keyword>
<comment type="caution">
    <text evidence="4">The sequence shown here is derived from an EMBL/GenBank/DDBJ whole genome shotgun (WGS) entry which is preliminary data.</text>
</comment>
<dbReference type="InterPro" id="IPR019734">
    <property type="entry name" value="TPR_rpt"/>
</dbReference>
<dbReference type="InterPro" id="IPR011990">
    <property type="entry name" value="TPR-like_helical_dom_sf"/>
</dbReference>
<dbReference type="SMART" id="SM00028">
    <property type="entry name" value="TPR"/>
    <property type="match status" value="2"/>
</dbReference>
<evidence type="ECO:0000313" key="5">
    <source>
        <dbReference type="Proteomes" id="UP000824120"/>
    </source>
</evidence>